<accession>A0ABQ1E804</accession>
<dbReference type="EMBL" id="BMBA01000001">
    <property type="protein sequence ID" value="GFZ30824.1"/>
    <property type="molecule type" value="Genomic_DNA"/>
</dbReference>
<evidence type="ECO:0000313" key="2">
    <source>
        <dbReference type="Proteomes" id="UP000663802"/>
    </source>
</evidence>
<name>A0ABQ1E804_9CLOT</name>
<keyword evidence="2" id="KW-1185">Reference proteome</keyword>
<comment type="caution">
    <text evidence="1">The sequence shown here is derived from an EMBL/GenBank/DDBJ whole genome shotgun (WGS) entry which is preliminary data.</text>
</comment>
<proteinExistence type="predicted"/>
<organism evidence="1 2">
    <name type="scientific">Clostridium zeae</name>
    <dbReference type="NCBI Taxonomy" id="2759022"/>
    <lineage>
        <taxon>Bacteria</taxon>
        <taxon>Bacillati</taxon>
        <taxon>Bacillota</taxon>
        <taxon>Clostridia</taxon>
        <taxon>Eubacteriales</taxon>
        <taxon>Clostridiaceae</taxon>
        <taxon>Clostridium</taxon>
    </lineage>
</organism>
<evidence type="ECO:0000313" key="1">
    <source>
        <dbReference type="EMBL" id="GFZ30824.1"/>
    </source>
</evidence>
<sequence>MYCCNKITFIQNKFFVRTIYSVIVLLKKHLINMILGRIKIFNLLRALSNDDECE</sequence>
<protein>
    <submittedName>
        <fullName evidence="1">Uncharacterized protein</fullName>
    </submittedName>
</protein>
<reference evidence="1 2" key="1">
    <citation type="journal article" date="2021" name="Int. J. Syst. Evol. Microbiol.">
        <title>Clostridium zeae sp. nov., isolated from corn silage.</title>
        <authorList>
            <person name="Kobayashi H."/>
            <person name="Tanizawa Y."/>
            <person name="Yagura M."/>
            <person name="Sakamoto M."/>
            <person name="Ohkuma M."/>
            <person name="Tohno M."/>
        </authorList>
    </citation>
    <scope>NUCLEOTIDE SEQUENCE [LARGE SCALE GENOMIC DNA]</scope>
    <source>
        <strain evidence="1 2">CSC2</strain>
    </source>
</reference>
<dbReference type="Proteomes" id="UP000663802">
    <property type="component" value="Unassembled WGS sequence"/>
</dbReference>
<gene>
    <name evidence="1" type="ORF">CSC2_13500</name>
</gene>